<dbReference type="HAMAP" id="MF_00130">
    <property type="entry name" value="RecU"/>
    <property type="match status" value="1"/>
</dbReference>
<name>A0A345C3K9_9BACI</name>
<dbReference type="PIRSF" id="PIRSF037785">
    <property type="entry name" value="RecU"/>
    <property type="match status" value="1"/>
</dbReference>
<dbReference type="InterPro" id="IPR004612">
    <property type="entry name" value="Resolv_RecU"/>
</dbReference>
<keyword evidence="8 13" id="KW-0460">Magnesium</keyword>
<evidence type="ECO:0000256" key="8">
    <source>
        <dbReference type="ARBA" id="ARBA00022842"/>
    </source>
</evidence>
<dbReference type="KEGG" id="rue:DT065_00300"/>
<dbReference type="AlphaFoldDB" id="A0A345C3K9"/>
<feature type="binding site" evidence="13">
    <location>
        <position position="80"/>
    </location>
    <ligand>
        <name>Mg(2+)</name>
        <dbReference type="ChEBI" id="CHEBI:18420"/>
    </ligand>
</feature>
<dbReference type="GO" id="GO:0006281">
    <property type="term" value="P:DNA repair"/>
    <property type="evidence" value="ECO:0007669"/>
    <property type="project" value="UniProtKB-UniRule"/>
</dbReference>
<evidence type="ECO:0000256" key="11">
    <source>
        <dbReference type="ARBA" id="ARBA00023447"/>
    </source>
</evidence>
<keyword evidence="10 13" id="KW-0234">DNA repair</keyword>
<protein>
    <recommendedName>
        <fullName evidence="12 13">Holliday junction resolvase RecU</fullName>
        <ecNumber evidence="13">3.1.21.10</ecNumber>
    </recommendedName>
    <alternativeName>
        <fullName evidence="13">Recombination protein U homolog</fullName>
    </alternativeName>
</protein>
<keyword evidence="15" id="KW-1185">Reference proteome</keyword>
<feature type="binding site" evidence="13">
    <location>
        <position position="67"/>
    </location>
    <ligand>
        <name>Mg(2+)</name>
        <dbReference type="ChEBI" id="CHEBI:18420"/>
    </ligand>
</feature>
<dbReference type="CDD" id="cd22354">
    <property type="entry name" value="RecU-like"/>
    <property type="match status" value="1"/>
</dbReference>
<gene>
    <name evidence="13" type="primary">recU</name>
    <name evidence="14" type="ORF">DT065_00300</name>
</gene>
<feature type="site" description="Transition state stabilizer" evidence="13">
    <location>
        <position position="82"/>
    </location>
</feature>
<evidence type="ECO:0000256" key="4">
    <source>
        <dbReference type="ARBA" id="ARBA00022723"/>
    </source>
</evidence>
<comment type="cofactor">
    <cofactor evidence="13">
        <name>Mg(2+)</name>
        <dbReference type="ChEBI" id="CHEBI:18420"/>
    </cofactor>
    <text evidence="13">Binds 1 Mg(2+) ion per subunit.</text>
</comment>
<dbReference type="Proteomes" id="UP000252100">
    <property type="component" value="Chromosome"/>
</dbReference>
<comment type="similarity">
    <text evidence="11 13">Belongs to the RecU family.</text>
</comment>
<dbReference type="OrthoDB" id="9783592at2"/>
<evidence type="ECO:0000256" key="2">
    <source>
        <dbReference type="ARBA" id="ARBA00022490"/>
    </source>
</evidence>
<evidence type="ECO:0000256" key="3">
    <source>
        <dbReference type="ARBA" id="ARBA00022722"/>
    </source>
</evidence>
<reference evidence="14 15" key="1">
    <citation type="journal article" date="2018" name="J. Microbiol.">
        <title>Salicibibacter kimchii gen. nov., sp. nov., a moderately halophilic and alkalitolerant bacterium in the family Bacillaceae, isolated from kimchi.</title>
        <authorList>
            <person name="Jang J.Y."/>
            <person name="Oh Y.J."/>
            <person name="Lim S.K."/>
            <person name="Park H.K."/>
            <person name="Lee C."/>
            <person name="Kim J.Y."/>
            <person name="Lee M.A."/>
            <person name="Choi H.J."/>
        </authorList>
    </citation>
    <scope>NUCLEOTIDE SEQUENCE [LARGE SCALE GENOMIC DNA]</scope>
    <source>
        <strain evidence="14 15">NKC1-1</strain>
    </source>
</reference>
<evidence type="ECO:0000256" key="6">
    <source>
        <dbReference type="ARBA" id="ARBA00022763"/>
    </source>
</evidence>
<dbReference type="EMBL" id="CP031092">
    <property type="protein sequence ID" value="AXF57790.1"/>
    <property type="molecule type" value="Genomic_DNA"/>
</dbReference>
<keyword evidence="7 13" id="KW-0378">Hydrolase</keyword>
<comment type="function">
    <text evidence="13">Endonuclease that resolves Holliday junction intermediates in genetic recombination. Cleaves mobile four-strand junctions by introducing symmetrical nicks in paired strands. Promotes annealing of linear ssDNA with homologous dsDNA. Required for DNA repair, homologous recombination and chromosome segregation.</text>
</comment>
<comment type="subcellular location">
    <subcellularLocation>
        <location evidence="1 13">Cytoplasm</location>
    </subcellularLocation>
</comment>
<keyword evidence="5 13" id="KW-0255">Endonuclease</keyword>
<dbReference type="InterPro" id="IPR011335">
    <property type="entry name" value="Restrct_endonuc-II-like"/>
</dbReference>
<evidence type="ECO:0000313" key="14">
    <source>
        <dbReference type="EMBL" id="AXF57790.1"/>
    </source>
</evidence>
<keyword evidence="9 13" id="KW-0233">DNA recombination</keyword>
<dbReference type="GO" id="GO:0000287">
    <property type="term" value="F:magnesium ion binding"/>
    <property type="evidence" value="ECO:0007669"/>
    <property type="project" value="UniProtKB-UniRule"/>
</dbReference>
<evidence type="ECO:0000256" key="5">
    <source>
        <dbReference type="ARBA" id="ARBA00022759"/>
    </source>
</evidence>
<organism evidence="14 15">
    <name type="scientific">Salicibibacter kimchii</name>
    <dbReference type="NCBI Taxonomy" id="2099786"/>
    <lineage>
        <taxon>Bacteria</taxon>
        <taxon>Bacillati</taxon>
        <taxon>Bacillota</taxon>
        <taxon>Bacilli</taxon>
        <taxon>Bacillales</taxon>
        <taxon>Bacillaceae</taxon>
        <taxon>Salicibibacter</taxon>
    </lineage>
</organism>
<dbReference type="Pfam" id="PF03838">
    <property type="entry name" value="RecU"/>
    <property type="match status" value="1"/>
</dbReference>
<sequence length="181" mass="20621">MATSEYQKQVGRGNRGMALESKIDHTNSLYALKNIALVNKRATPVKVTRSKGTKVISGFFEAKSTVDYDGTYKGRSVAFEAKSLKGKSFPLSMIADHQFRYLYNAQDHGAKAFLIVEFRDTDETFLTPFSVIEYYQRRAEKGGRKSIPLEDFSIHGFWVDRGRGVQMDYLAQLDRWIDKEG</sequence>
<evidence type="ECO:0000313" key="15">
    <source>
        <dbReference type="Proteomes" id="UP000252100"/>
    </source>
</evidence>
<evidence type="ECO:0000256" key="10">
    <source>
        <dbReference type="ARBA" id="ARBA00023204"/>
    </source>
</evidence>
<keyword evidence="2 13" id="KW-0963">Cytoplasm</keyword>
<comment type="catalytic activity">
    <reaction evidence="13">
        <text>Endonucleolytic cleavage at a junction such as a reciprocal single-stranded crossover between two homologous DNA duplexes (Holliday junction).</text>
        <dbReference type="EC" id="3.1.21.10"/>
    </reaction>
</comment>
<keyword evidence="6 13" id="KW-0227">DNA damage</keyword>
<feature type="binding site" evidence="13">
    <location>
        <position position="65"/>
    </location>
    <ligand>
        <name>Mg(2+)</name>
        <dbReference type="ChEBI" id="CHEBI:18420"/>
    </ligand>
</feature>
<dbReference type="GO" id="GO:0005737">
    <property type="term" value="C:cytoplasm"/>
    <property type="evidence" value="ECO:0007669"/>
    <property type="project" value="UniProtKB-SubCell"/>
</dbReference>
<feature type="binding site" evidence="13">
    <location>
        <position position="98"/>
    </location>
    <ligand>
        <name>Mg(2+)</name>
        <dbReference type="ChEBI" id="CHEBI:18420"/>
    </ligand>
</feature>
<dbReference type="GO" id="GO:0003676">
    <property type="term" value="F:nucleic acid binding"/>
    <property type="evidence" value="ECO:0007669"/>
    <property type="project" value="InterPro"/>
</dbReference>
<keyword evidence="3 13" id="KW-0540">Nuclease</keyword>
<evidence type="ECO:0000256" key="7">
    <source>
        <dbReference type="ARBA" id="ARBA00022801"/>
    </source>
</evidence>
<dbReference type="Gene3D" id="3.40.1350.10">
    <property type="match status" value="1"/>
</dbReference>
<keyword evidence="4 13" id="KW-0479">Metal-binding</keyword>
<dbReference type="GO" id="GO:0007059">
    <property type="term" value="P:chromosome segregation"/>
    <property type="evidence" value="ECO:0007669"/>
    <property type="project" value="UniProtKB-UniRule"/>
</dbReference>
<evidence type="ECO:0000256" key="13">
    <source>
        <dbReference type="HAMAP-Rule" id="MF_00130"/>
    </source>
</evidence>
<dbReference type="InterPro" id="IPR011856">
    <property type="entry name" value="tRNA_endonuc-like_dom_sf"/>
</dbReference>
<dbReference type="EC" id="3.1.21.10" evidence="13"/>
<evidence type="ECO:0000256" key="9">
    <source>
        <dbReference type="ARBA" id="ARBA00023172"/>
    </source>
</evidence>
<evidence type="ECO:0000256" key="12">
    <source>
        <dbReference type="ARBA" id="ARBA00029523"/>
    </source>
</evidence>
<evidence type="ECO:0000256" key="1">
    <source>
        <dbReference type="ARBA" id="ARBA00004496"/>
    </source>
</evidence>
<proteinExistence type="inferred from homology"/>
<dbReference type="SUPFAM" id="SSF52980">
    <property type="entry name" value="Restriction endonuclease-like"/>
    <property type="match status" value="1"/>
</dbReference>
<accession>A0A345C3K9</accession>
<dbReference type="GO" id="GO:0006310">
    <property type="term" value="P:DNA recombination"/>
    <property type="evidence" value="ECO:0007669"/>
    <property type="project" value="UniProtKB-UniRule"/>
</dbReference>
<dbReference type="GO" id="GO:0008821">
    <property type="term" value="F:crossover junction DNA endonuclease activity"/>
    <property type="evidence" value="ECO:0007669"/>
    <property type="project" value="UniProtKB-EC"/>
</dbReference>